<evidence type="ECO:0000313" key="2">
    <source>
        <dbReference type="Proteomes" id="UP000245626"/>
    </source>
</evidence>
<protein>
    <submittedName>
        <fullName evidence="1">Uncharacterized protein</fullName>
    </submittedName>
</protein>
<accession>A0ACD0NMJ5</accession>
<sequence length="104" mass="11596">MPLPLLSSPALESMQIPSSSDSPRVSLNGNSSAVHLVRASPSVPKVKRSFFFSFLFPFLQFLWLLYQHQPTRSLALSSLPRPSHLQAICLITLRSRPPRLDLAV</sequence>
<proteinExistence type="predicted"/>
<name>A0ACD0NMJ5_9BASI</name>
<organism evidence="1 2">
    <name type="scientific">Violaceomyces palustris</name>
    <dbReference type="NCBI Taxonomy" id="1673888"/>
    <lineage>
        <taxon>Eukaryota</taxon>
        <taxon>Fungi</taxon>
        <taxon>Dikarya</taxon>
        <taxon>Basidiomycota</taxon>
        <taxon>Ustilaginomycotina</taxon>
        <taxon>Ustilaginomycetes</taxon>
        <taxon>Violaceomycetales</taxon>
        <taxon>Violaceomycetaceae</taxon>
        <taxon>Violaceomyces</taxon>
    </lineage>
</organism>
<reference evidence="1 2" key="1">
    <citation type="journal article" date="2018" name="Mol. Biol. Evol.">
        <title>Broad Genomic Sampling Reveals a Smut Pathogenic Ancestry of the Fungal Clade Ustilaginomycotina.</title>
        <authorList>
            <person name="Kijpornyongpan T."/>
            <person name="Mondo S.J."/>
            <person name="Barry K."/>
            <person name="Sandor L."/>
            <person name="Lee J."/>
            <person name="Lipzen A."/>
            <person name="Pangilinan J."/>
            <person name="LaButti K."/>
            <person name="Hainaut M."/>
            <person name="Henrissat B."/>
            <person name="Grigoriev I.V."/>
            <person name="Spatafora J.W."/>
            <person name="Aime M.C."/>
        </authorList>
    </citation>
    <scope>NUCLEOTIDE SEQUENCE [LARGE SCALE GENOMIC DNA]</scope>
    <source>
        <strain evidence="1 2">SA 807</strain>
    </source>
</reference>
<gene>
    <name evidence="1" type="ORF">IE53DRAFT_277599</name>
</gene>
<dbReference type="Proteomes" id="UP000245626">
    <property type="component" value="Unassembled WGS sequence"/>
</dbReference>
<keyword evidence="2" id="KW-1185">Reference proteome</keyword>
<evidence type="ECO:0000313" key="1">
    <source>
        <dbReference type="EMBL" id="PWN47002.1"/>
    </source>
</evidence>
<dbReference type="EMBL" id="KZ820591">
    <property type="protein sequence ID" value="PWN47002.1"/>
    <property type="molecule type" value="Genomic_DNA"/>
</dbReference>